<dbReference type="EMBL" id="CP029190">
    <property type="protein sequence ID" value="QES47351.1"/>
    <property type="molecule type" value="Genomic_DNA"/>
</dbReference>
<sequence>MLEQELATVAAVAAAGGTAVVQAAGTSAWEGLRHGVARWFGRGDAEREQAALDNLDRTASALETAREAEGAQAEQVRRDQAVVWQTRIEARLEDLRGSEQTVAHEELAALLTGRAPQGGPTAGPGGLAVSGGLGGIHAHDSATAAGVINGGVHITRPPQPDPSQG</sequence>
<organism evidence="1 2">
    <name type="scientific">Streptomyces venezuelae</name>
    <dbReference type="NCBI Taxonomy" id="54571"/>
    <lineage>
        <taxon>Bacteria</taxon>
        <taxon>Bacillati</taxon>
        <taxon>Actinomycetota</taxon>
        <taxon>Actinomycetes</taxon>
        <taxon>Kitasatosporales</taxon>
        <taxon>Streptomycetaceae</taxon>
        <taxon>Streptomyces</taxon>
    </lineage>
</organism>
<proteinExistence type="predicted"/>
<accession>A0A5P2D1X2</accession>
<dbReference type="AlphaFoldDB" id="A0A5P2D1X2"/>
<reference evidence="1 2" key="1">
    <citation type="submission" date="2018-05" db="EMBL/GenBank/DDBJ databases">
        <title>Streptomyces venezuelae.</title>
        <authorList>
            <person name="Kim W."/>
            <person name="Lee N."/>
            <person name="Cho B.-K."/>
        </authorList>
    </citation>
    <scope>NUCLEOTIDE SEQUENCE [LARGE SCALE GENOMIC DNA]</scope>
    <source>
        <strain evidence="1 2">ATCC 21782</strain>
    </source>
</reference>
<name>A0A5P2D1X2_STRVZ</name>
<gene>
    <name evidence="1" type="ORF">DEJ50_05430</name>
</gene>
<dbReference type="Proteomes" id="UP000325211">
    <property type="component" value="Chromosome"/>
</dbReference>
<evidence type="ECO:0000313" key="2">
    <source>
        <dbReference type="Proteomes" id="UP000325211"/>
    </source>
</evidence>
<dbReference type="RefSeq" id="WP_150206430.1">
    <property type="nucleotide sequence ID" value="NZ_CP029190.1"/>
</dbReference>
<dbReference type="OrthoDB" id="3544267at2"/>
<protein>
    <submittedName>
        <fullName evidence="1">Uncharacterized protein</fullName>
    </submittedName>
</protein>
<evidence type="ECO:0000313" key="1">
    <source>
        <dbReference type="EMBL" id="QES47351.1"/>
    </source>
</evidence>